<dbReference type="EMBL" id="MCGR01000018">
    <property type="protein sequence ID" value="ORY84193.1"/>
    <property type="molecule type" value="Genomic_DNA"/>
</dbReference>
<organism evidence="5 6">
    <name type="scientific">Leucosporidium creatinivorum</name>
    <dbReference type="NCBI Taxonomy" id="106004"/>
    <lineage>
        <taxon>Eukaryota</taxon>
        <taxon>Fungi</taxon>
        <taxon>Dikarya</taxon>
        <taxon>Basidiomycota</taxon>
        <taxon>Pucciniomycotina</taxon>
        <taxon>Microbotryomycetes</taxon>
        <taxon>Leucosporidiales</taxon>
        <taxon>Leucosporidium</taxon>
    </lineage>
</organism>
<protein>
    <recommendedName>
        <fullName evidence="4">MYND-type domain-containing protein</fullName>
    </recommendedName>
</protein>
<dbReference type="GO" id="GO:0008270">
    <property type="term" value="F:zinc ion binding"/>
    <property type="evidence" value="ECO:0007669"/>
    <property type="project" value="UniProtKB-KW"/>
</dbReference>
<dbReference type="Pfam" id="PF01753">
    <property type="entry name" value="zf-MYND"/>
    <property type="match status" value="1"/>
</dbReference>
<evidence type="ECO:0000313" key="5">
    <source>
        <dbReference type="EMBL" id="ORY84193.1"/>
    </source>
</evidence>
<evidence type="ECO:0000313" key="6">
    <source>
        <dbReference type="Proteomes" id="UP000193467"/>
    </source>
</evidence>
<proteinExistence type="predicted"/>
<keyword evidence="2" id="KW-0863">Zinc-finger</keyword>
<keyword evidence="1" id="KW-0479">Metal-binding</keyword>
<name>A0A1Y2FJQ4_9BASI</name>
<dbReference type="Proteomes" id="UP000193467">
    <property type="component" value="Unassembled WGS sequence"/>
</dbReference>
<dbReference type="AlphaFoldDB" id="A0A1Y2FJQ4"/>
<dbReference type="SUPFAM" id="SSF144232">
    <property type="entry name" value="HIT/MYND zinc finger-like"/>
    <property type="match status" value="1"/>
</dbReference>
<dbReference type="Gene3D" id="6.10.140.2220">
    <property type="match status" value="1"/>
</dbReference>
<evidence type="ECO:0000256" key="3">
    <source>
        <dbReference type="ARBA" id="ARBA00022833"/>
    </source>
</evidence>
<evidence type="ECO:0000256" key="2">
    <source>
        <dbReference type="ARBA" id="ARBA00022771"/>
    </source>
</evidence>
<evidence type="ECO:0000256" key="1">
    <source>
        <dbReference type="ARBA" id="ARBA00022723"/>
    </source>
</evidence>
<keyword evidence="6" id="KW-1185">Reference proteome</keyword>
<keyword evidence="3" id="KW-0862">Zinc</keyword>
<feature type="domain" description="MYND-type" evidence="4">
    <location>
        <begin position="9"/>
        <end position="35"/>
    </location>
</feature>
<dbReference type="InParanoid" id="A0A1Y2FJQ4"/>
<reference evidence="5 6" key="1">
    <citation type="submission" date="2016-07" db="EMBL/GenBank/DDBJ databases">
        <title>Pervasive Adenine N6-methylation of Active Genes in Fungi.</title>
        <authorList>
            <consortium name="DOE Joint Genome Institute"/>
            <person name="Mondo S.J."/>
            <person name="Dannebaum R.O."/>
            <person name="Kuo R.C."/>
            <person name="Labutti K."/>
            <person name="Haridas S."/>
            <person name="Kuo A."/>
            <person name="Salamov A."/>
            <person name="Ahrendt S.R."/>
            <person name="Lipzen A."/>
            <person name="Sullivan W."/>
            <person name="Andreopoulos W.B."/>
            <person name="Clum A."/>
            <person name="Lindquist E."/>
            <person name="Daum C."/>
            <person name="Ramamoorthy G.K."/>
            <person name="Gryganskyi A."/>
            <person name="Culley D."/>
            <person name="Magnuson J.K."/>
            <person name="James T.Y."/>
            <person name="O'Malley M.A."/>
            <person name="Stajich J.E."/>
            <person name="Spatafora J.W."/>
            <person name="Visel A."/>
            <person name="Grigoriev I.V."/>
        </authorList>
    </citation>
    <scope>NUCLEOTIDE SEQUENCE [LARGE SCALE GENOMIC DNA]</scope>
    <source>
        <strain evidence="5 6">62-1032</strain>
    </source>
</reference>
<dbReference type="OrthoDB" id="407198at2759"/>
<sequence>MDAFACKECVVCGVETDQRCSGCKEIRFCSVAHQKVVSWSRLDDAALNKAHPPCFPPAAMANTQVHLRQADYHSSTFELGRA</sequence>
<dbReference type="InterPro" id="IPR002893">
    <property type="entry name" value="Znf_MYND"/>
</dbReference>
<comment type="caution">
    <text evidence="5">The sequence shown here is derived from an EMBL/GenBank/DDBJ whole genome shotgun (WGS) entry which is preliminary data.</text>
</comment>
<gene>
    <name evidence="5" type="ORF">BCR35DRAFT_63038</name>
</gene>
<evidence type="ECO:0000259" key="4">
    <source>
        <dbReference type="Pfam" id="PF01753"/>
    </source>
</evidence>
<accession>A0A1Y2FJQ4</accession>